<keyword evidence="5 8" id="KW-1133">Transmembrane helix</keyword>
<comment type="subcellular location">
    <subcellularLocation>
        <location evidence="1">Membrane</location>
        <topology evidence="1">Multi-pass membrane protein</topology>
    </subcellularLocation>
</comment>
<evidence type="ECO:0000256" key="4">
    <source>
        <dbReference type="ARBA" id="ARBA00022692"/>
    </source>
</evidence>
<feature type="transmembrane region" description="Helical" evidence="8">
    <location>
        <begin position="391"/>
        <end position="409"/>
    </location>
</feature>
<name>A0AAD9ZFG1_9LECA</name>
<feature type="transmembrane region" description="Helical" evidence="8">
    <location>
        <begin position="283"/>
        <end position="303"/>
    </location>
</feature>
<evidence type="ECO:0000256" key="1">
    <source>
        <dbReference type="ARBA" id="ARBA00004141"/>
    </source>
</evidence>
<dbReference type="PANTHER" id="PTHR23501">
    <property type="entry name" value="MAJOR FACILITATOR SUPERFAMILY"/>
    <property type="match status" value="1"/>
</dbReference>
<evidence type="ECO:0000259" key="9">
    <source>
        <dbReference type="PROSITE" id="PS50850"/>
    </source>
</evidence>
<dbReference type="SUPFAM" id="SSF103473">
    <property type="entry name" value="MFS general substrate transporter"/>
    <property type="match status" value="1"/>
</dbReference>
<reference evidence="10" key="1">
    <citation type="submission" date="2022-11" db="EMBL/GenBank/DDBJ databases">
        <title>Chromosomal genome sequence assembly and mating type (MAT) locus characterization of the leprose asexual lichenized fungus Lepraria neglecta (Nyl.) Erichsen.</title>
        <authorList>
            <person name="Allen J.L."/>
            <person name="Pfeffer B."/>
        </authorList>
    </citation>
    <scope>NUCLEOTIDE SEQUENCE</scope>
    <source>
        <strain evidence="10">Allen 5258</strain>
    </source>
</reference>
<comment type="similarity">
    <text evidence="2">Belongs to the major facilitator superfamily. TCR/Tet family.</text>
</comment>
<evidence type="ECO:0000313" key="11">
    <source>
        <dbReference type="Proteomes" id="UP001276659"/>
    </source>
</evidence>
<evidence type="ECO:0000313" key="10">
    <source>
        <dbReference type="EMBL" id="KAK3175900.1"/>
    </source>
</evidence>
<keyword evidence="6 8" id="KW-0472">Membrane</keyword>
<feature type="transmembrane region" description="Helical" evidence="8">
    <location>
        <begin position="252"/>
        <end position="277"/>
    </location>
</feature>
<dbReference type="GO" id="GO:0005886">
    <property type="term" value="C:plasma membrane"/>
    <property type="evidence" value="ECO:0007669"/>
    <property type="project" value="TreeGrafter"/>
</dbReference>
<evidence type="ECO:0000256" key="8">
    <source>
        <dbReference type="SAM" id="Phobius"/>
    </source>
</evidence>
<dbReference type="PANTHER" id="PTHR23501:SF12">
    <property type="entry name" value="MAJOR FACILITATOR SUPERFAMILY (MFS) PROFILE DOMAIN-CONTAINING PROTEIN-RELATED"/>
    <property type="match status" value="1"/>
</dbReference>
<evidence type="ECO:0000256" key="2">
    <source>
        <dbReference type="ARBA" id="ARBA00007520"/>
    </source>
</evidence>
<feature type="region of interest" description="Disordered" evidence="7">
    <location>
        <begin position="1"/>
        <end position="46"/>
    </location>
</feature>
<dbReference type="InterPro" id="IPR036259">
    <property type="entry name" value="MFS_trans_sf"/>
</dbReference>
<accession>A0AAD9ZFG1</accession>
<protein>
    <recommendedName>
        <fullName evidence="9">Major facilitator superfamily (MFS) profile domain-containing protein</fullName>
    </recommendedName>
</protein>
<feature type="transmembrane region" description="Helical" evidence="8">
    <location>
        <begin position="181"/>
        <end position="200"/>
    </location>
</feature>
<dbReference type="EMBL" id="JASNWA010000004">
    <property type="protein sequence ID" value="KAK3175900.1"/>
    <property type="molecule type" value="Genomic_DNA"/>
</dbReference>
<feature type="transmembrane region" description="Helical" evidence="8">
    <location>
        <begin position="212"/>
        <end position="231"/>
    </location>
</feature>
<proteinExistence type="inferred from homology"/>
<comment type="caution">
    <text evidence="10">The sequence shown here is derived from an EMBL/GenBank/DDBJ whole genome shotgun (WGS) entry which is preliminary data.</text>
</comment>
<dbReference type="AlphaFoldDB" id="A0AAD9ZFG1"/>
<dbReference type="Pfam" id="PF07690">
    <property type="entry name" value="MFS_1"/>
    <property type="match status" value="1"/>
</dbReference>
<feature type="transmembrane region" description="Helical" evidence="8">
    <location>
        <begin position="324"/>
        <end position="345"/>
    </location>
</feature>
<gene>
    <name evidence="10" type="ORF">OEA41_007222</name>
</gene>
<dbReference type="Gene3D" id="1.20.1250.20">
    <property type="entry name" value="MFS general substrate transporter like domains"/>
    <property type="match status" value="1"/>
</dbReference>
<dbReference type="Proteomes" id="UP001276659">
    <property type="component" value="Unassembled WGS sequence"/>
</dbReference>
<evidence type="ECO:0000256" key="6">
    <source>
        <dbReference type="ARBA" id="ARBA00023136"/>
    </source>
</evidence>
<dbReference type="InterPro" id="IPR011701">
    <property type="entry name" value="MFS"/>
</dbReference>
<feature type="transmembrane region" description="Helical" evidence="8">
    <location>
        <begin position="357"/>
        <end position="379"/>
    </location>
</feature>
<feature type="transmembrane region" description="Helical" evidence="8">
    <location>
        <begin position="93"/>
        <end position="111"/>
    </location>
</feature>
<feature type="domain" description="Major facilitator superfamily (MFS) profile" evidence="9">
    <location>
        <begin position="58"/>
        <end position="515"/>
    </location>
</feature>
<keyword evidence="11" id="KW-1185">Reference proteome</keyword>
<organism evidence="10 11">
    <name type="scientific">Lepraria neglecta</name>
    <dbReference type="NCBI Taxonomy" id="209136"/>
    <lineage>
        <taxon>Eukaryota</taxon>
        <taxon>Fungi</taxon>
        <taxon>Dikarya</taxon>
        <taxon>Ascomycota</taxon>
        <taxon>Pezizomycotina</taxon>
        <taxon>Lecanoromycetes</taxon>
        <taxon>OSLEUM clade</taxon>
        <taxon>Lecanoromycetidae</taxon>
        <taxon>Lecanorales</taxon>
        <taxon>Lecanorineae</taxon>
        <taxon>Stereocaulaceae</taxon>
        <taxon>Lepraria</taxon>
    </lineage>
</organism>
<evidence type="ECO:0000256" key="3">
    <source>
        <dbReference type="ARBA" id="ARBA00022448"/>
    </source>
</evidence>
<feature type="transmembrane region" description="Helical" evidence="8">
    <location>
        <begin position="451"/>
        <end position="471"/>
    </location>
</feature>
<dbReference type="FunFam" id="1.20.1250.20:FF:000429">
    <property type="entry name" value="MFS drug efflux transporter, putative"/>
    <property type="match status" value="1"/>
</dbReference>
<sequence>MLETPTAFPSATPQDVDAPLESSQSSGHGDATFAEKGVASSDGTPPPRDVHGIKWALAVASVLASTFLFALDNTIVADVQPAIVERFGEVNKLPWLSVAFLVAASGTNLVWGKMFAQFDAKILYLINVFLFEAGSAICGGSNTVNVLIFGRALCGFGGVGMYCGVMTLLSVTTTEHERPMYIGLTGLTWGLGTVLGPIIGGAFTDSSAGWRWAFYINLCVGAALAPAWFLYLPRYDPRPGVTQRKRFAEIDYIGAILICCAFISGVMAINFGGVVYAWSSGRIIGLFVTSGVLFILFGIQQTFTIATTKDRRIFPIEFLKSRTMLLLFASTAAATTATFIPIYFIPLFFQFVRNSSALGAGVHLLPFVCVMVFTCIANGGIMSSTGYYSPWYLFGGICTVISEALLFTISESSSDSSVYGYSVLAGIGAGAFIQASFSVAQAKVGQEQIPVAIGFITCAQVGGGTIALAIANTVFLNHASNSISAILPEVPVSQIQAAIAGAGSTFIKSLSVEVQKEVLHAIVQSMKNVWILGMTAGALVIVLSLLMRREKLFMKPGGGA</sequence>
<dbReference type="GO" id="GO:0022857">
    <property type="term" value="F:transmembrane transporter activity"/>
    <property type="evidence" value="ECO:0007669"/>
    <property type="project" value="InterPro"/>
</dbReference>
<feature type="transmembrane region" description="Helical" evidence="8">
    <location>
        <begin position="421"/>
        <end position="439"/>
    </location>
</feature>
<dbReference type="PROSITE" id="PS50850">
    <property type="entry name" value="MFS"/>
    <property type="match status" value="1"/>
</dbReference>
<feature type="transmembrane region" description="Helical" evidence="8">
    <location>
        <begin position="148"/>
        <end position="169"/>
    </location>
</feature>
<keyword evidence="4 8" id="KW-0812">Transmembrane</keyword>
<evidence type="ECO:0000256" key="7">
    <source>
        <dbReference type="SAM" id="MobiDB-lite"/>
    </source>
</evidence>
<feature type="transmembrane region" description="Helical" evidence="8">
    <location>
        <begin position="123"/>
        <end position="142"/>
    </location>
</feature>
<dbReference type="InterPro" id="IPR020846">
    <property type="entry name" value="MFS_dom"/>
</dbReference>
<keyword evidence="3" id="KW-0813">Transport</keyword>
<evidence type="ECO:0000256" key="5">
    <source>
        <dbReference type="ARBA" id="ARBA00022989"/>
    </source>
</evidence>
<feature type="transmembrane region" description="Helical" evidence="8">
    <location>
        <begin position="529"/>
        <end position="547"/>
    </location>
</feature>